<sequence>MASEQPAQEVRDWLIENGWSPGRDIGEKAEKMVRARMEDSARQGFALVPVPPALQVIHAYGGLRLPHPKAPDVAWVMEPTVGYDGDAAAIAELATGLGVGLFPVGYEASEHGILLVDEKGRFFHLHHTGGYYLGNDEFDAFSRFLTLSSDPDAEDYFV</sequence>
<proteinExistence type="predicted"/>
<dbReference type="EMBL" id="BAAAHG010000037">
    <property type="protein sequence ID" value="GAA0921519.1"/>
    <property type="molecule type" value="Genomic_DNA"/>
</dbReference>
<dbReference type="InterPro" id="IPR025850">
    <property type="entry name" value="SUKH-3"/>
</dbReference>
<dbReference type="Pfam" id="PF14433">
    <property type="entry name" value="SUKH-3"/>
    <property type="match status" value="1"/>
</dbReference>
<organism evidence="1 2">
    <name type="scientific">Streptomyces thermoalcalitolerans</name>
    <dbReference type="NCBI Taxonomy" id="65605"/>
    <lineage>
        <taxon>Bacteria</taxon>
        <taxon>Bacillati</taxon>
        <taxon>Actinomycetota</taxon>
        <taxon>Actinomycetes</taxon>
        <taxon>Kitasatosporales</taxon>
        <taxon>Streptomycetaceae</taxon>
        <taxon>Streptomyces</taxon>
    </lineage>
</organism>
<keyword evidence="2" id="KW-1185">Reference proteome</keyword>
<reference evidence="1 2" key="1">
    <citation type="journal article" date="2019" name="Int. J. Syst. Evol. Microbiol.">
        <title>The Global Catalogue of Microorganisms (GCM) 10K type strain sequencing project: providing services to taxonomists for standard genome sequencing and annotation.</title>
        <authorList>
            <consortium name="The Broad Institute Genomics Platform"/>
            <consortium name="The Broad Institute Genome Sequencing Center for Infectious Disease"/>
            <person name="Wu L."/>
            <person name="Ma J."/>
        </authorList>
    </citation>
    <scope>NUCLEOTIDE SEQUENCE [LARGE SCALE GENOMIC DNA]</scope>
    <source>
        <strain evidence="1 2">JCM 10673</strain>
    </source>
</reference>
<evidence type="ECO:0000313" key="2">
    <source>
        <dbReference type="Proteomes" id="UP001501005"/>
    </source>
</evidence>
<comment type="caution">
    <text evidence="1">The sequence shown here is derived from an EMBL/GenBank/DDBJ whole genome shotgun (WGS) entry which is preliminary data.</text>
</comment>
<accession>A0ABN1P2W5</accession>
<evidence type="ECO:0000313" key="1">
    <source>
        <dbReference type="EMBL" id="GAA0921519.1"/>
    </source>
</evidence>
<gene>
    <name evidence="1" type="ORF">GCM10009549_40740</name>
</gene>
<protein>
    <recommendedName>
        <fullName evidence="3">SUKH-3 domain-containing protein</fullName>
    </recommendedName>
</protein>
<name>A0ABN1P2W5_9ACTN</name>
<evidence type="ECO:0008006" key="3">
    <source>
        <dbReference type="Google" id="ProtNLM"/>
    </source>
</evidence>
<dbReference type="Proteomes" id="UP001501005">
    <property type="component" value="Unassembled WGS sequence"/>
</dbReference>
<dbReference type="RefSeq" id="WP_344051834.1">
    <property type="nucleotide sequence ID" value="NZ_BAAAHG010000037.1"/>
</dbReference>